<reference evidence="2 3" key="1">
    <citation type="submission" date="2024-01" db="EMBL/GenBank/DDBJ databases">
        <title>Genome assemblies of Stephania.</title>
        <authorList>
            <person name="Yang L."/>
        </authorList>
    </citation>
    <scope>NUCLEOTIDE SEQUENCE [LARGE SCALE GENOMIC DNA]</scope>
    <source>
        <strain evidence="2">YNDBR</strain>
        <tissue evidence="2">Leaf</tissue>
    </source>
</reference>
<evidence type="ECO:0000256" key="1">
    <source>
        <dbReference type="SAM" id="MobiDB-lite"/>
    </source>
</evidence>
<evidence type="ECO:0000313" key="3">
    <source>
        <dbReference type="Proteomes" id="UP001420932"/>
    </source>
</evidence>
<feature type="compositionally biased region" description="Polar residues" evidence="1">
    <location>
        <begin position="349"/>
        <end position="364"/>
    </location>
</feature>
<feature type="region of interest" description="Disordered" evidence="1">
    <location>
        <begin position="243"/>
        <end position="265"/>
    </location>
</feature>
<accession>A0AAP0PRV8</accession>
<comment type="caution">
    <text evidence="2">The sequence shown here is derived from an EMBL/GenBank/DDBJ whole genome shotgun (WGS) entry which is preliminary data.</text>
</comment>
<keyword evidence="3" id="KW-1185">Reference proteome</keyword>
<dbReference type="Proteomes" id="UP001420932">
    <property type="component" value="Unassembled WGS sequence"/>
</dbReference>
<organism evidence="2 3">
    <name type="scientific">Stephania yunnanensis</name>
    <dbReference type="NCBI Taxonomy" id="152371"/>
    <lineage>
        <taxon>Eukaryota</taxon>
        <taxon>Viridiplantae</taxon>
        <taxon>Streptophyta</taxon>
        <taxon>Embryophyta</taxon>
        <taxon>Tracheophyta</taxon>
        <taxon>Spermatophyta</taxon>
        <taxon>Magnoliopsida</taxon>
        <taxon>Ranunculales</taxon>
        <taxon>Menispermaceae</taxon>
        <taxon>Menispermoideae</taxon>
        <taxon>Cissampelideae</taxon>
        <taxon>Stephania</taxon>
    </lineage>
</organism>
<feature type="region of interest" description="Disordered" evidence="1">
    <location>
        <begin position="323"/>
        <end position="393"/>
    </location>
</feature>
<gene>
    <name evidence="2" type="ORF">Syun_010569</name>
</gene>
<protein>
    <submittedName>
        <fullName evidence="2">Uncharacterized protein</fullName>
    </submittedName>
</protein>
<feature type="compositionally biased region" description="Polar residues" evidence="1">
    <location>
        <begin position="243"/>
        <end position="259"/>
    </location>
</feature>
<sequence>MEESLRKRLSLQNEVMRWLNELSEKVERRAKETTLEMNELIEKTDLVEQDLKNVLNSLRALSRRRYIENKIAEEDQMSGRGMEDAGKTDESIPAQSYEADILPRYKEALSLSLSSYRSHMQKISQARFPCSVFKTGSAFGPLPHVIGSEEYVHDNTCGLPEDLTSDRISLEFRNLEEQSSGNNALNFVSESSDGLFGTDIFVERSRPSKKDGTEPLVSAALDFKAMLEAALLSPYKFYDEESSSAADSGQTHSNMAYSTEQRHSELEDNVISEAPVLDIDEVSSLDPPDVSGATVLPTPGNTSSFVHSDVSALISGSLFDSEEDSPLASHRYSEASLSSGRDVPGNDGGQTSTATKDNYVTQENLVEDESGITVPQDHEFSEDSGASTSKKGTTVVEVKPIVSSSESISCTSVESDLP</sequence>
<dbReference type="EMBL" id="JBBNAF010000004">
    <property type="protein sequence ID" value="KAK9152260.1"/>
    <property type="molecule type" value="Genomic_DNA"/>
</dbReference>
<evidence type="ECO:0000313" key="2">
    <source>
        <dbReference type="EMBL" id="KAK9152260.1"/>
    </source>
</evidence>
<dbReference type="AlphaFoldDB" id="A0AAP0PRV8"/>
<proteinExistence type="predicted"/>
<name>A0AAP0PRV8_9MAGN</name>
<feature type="region of interest" description="Disordered" evidence="1">
    <location>
        <begin position="282"/>
        <end position="302"/>
    </location>
</feature>